<dbReference type="EC" id="2.7.1.-" evidence="2"/>
<evidence type="ECO:0000259" key="1">
    <source>
        <dbReference type="Pfam" id="PF01636"/>
    </source>
</evidence>
<dbReference type="InterPro" id="IPR011009">
    <property type="entry name" value="Kinase-like_dom_sf"/>
</dbReference>
<organism evidence="2 3">
    <name type="scientific">Nguyenibacter vanlangensis</name>
    <dbReference type="NCBI Taxonomy" id="1216886"/>
    <lineage>
        <taxon>Bacteria</taxon>
        <taxon>Pseudomonadati</taxon>
        <taxon>Pseudomonadota</taxon>
        <taxon>Alphaproteobacteria</taxon>
        <taxon>Acetobacterales</taxon>
        <taxon>Acetobacteraceae</taxon>
        <taxon>Nguyenibacter</taxon>
    </lineage>
</organism>
<evidence type="ECO:0000313" key="2">
    <source>
        <dbReference type="EMBL" id="XAE42458.1"/>
    </source>
</evidence>
<protein>
    <submittedName>
        <fullName evidence="2">Aminoglycoside phosphotransferase family protein</fullName>
        <ecNumber evidence="2">2.7.1.-</ecNumber>
    </submittedName>
</protein>
<dbReference type="InterPro" id="IPR002575">
    <property type="entry name" value="Aminoglycoside_PTrfase"/>
</dbReference>
<keyword evidence="3" id="KW-1185">Reference proteome</keyword>
<name>A0ABZ3D3X0_9PROT</name>
<dbReference type="EMBL" id="CP152276">
    <property type="protein sequence ID" value="XAE42458.1"/>
    <property type="molecule type" value="Genomic_DNA"/>
</dbReference>
<gene>
    <name evidence="2" type="ORF">AAC691_19740</name>
</gene>
<dbReference type="GO" id="GO:0016740">
    <property type="term" value="F:transferase activity"/>
    <property type="evidence" value="ECO:0007669"/>
    <property type="project" value="UniProtKB-KW"/>
</dbReference>
<dbReference type="Proteomes" id="UP001449795">
    <property type="component" value="Chromosome"/>
</dbReference>
<dbReference type="SUPFAM" id="SSF56112">
    <property type="entry name" value="Protein kinase-like (PK-like)"/>
    <property type="match status" value="1"/>
</dbReference>
<sequence length="312" mass="33458">MPHRDLALRIAARLTGHVPAGARRFTTGMCHYVYEVTFPDHPPLVARIGRDAAQPVLSDALLLSETLRPLGVPLPRILAHDVTATPPWLLLERLPGTDLGAVMATLSPARLATVAAHVADAQAIVARLPSAGRYGYAARPELAPHTAWSNVLLDNVDRARRRIVAAGLFDPALPLQLRDRILAARARIDTVPATPFLHDTTTRNVLVAPGGMFSGIVDVDDLCFGDPRYPAALTCAVMRAYGGPLSYVSAWRARAGWPDDDLFGLYVSVFLMDLMGEHGQLFNGNMLPSGPGSRASLLHAFQASLNGASCGE</sequence>
<dbReference type="InterPro" id="IPR051678">
    <property type="entry name" value="AGP_Transferase"/>
</dbReference>
<reference evidence="2 3" key="1">
    <citation type="submission" date="2024-04" db="EMBL/GenBank/DDBJ databases">
        <title>Complete genome sequence of Nguyenibacter vanlangesis HBCM-1154, a strain capable of nitrogen fixation, IAA production, and phosphorus solubilization isolated from sugarcane soil.</title>
        <authorList>
            <person name="MY HANH P."/>
        </authorList>
    </citation>
    <scope>NUCLEOTIDE SEQUENCE [LARGE SCALE GENOMIC DNA]</scope>
    <source>
        <strain evidence="2 3">HBCM 1154</strain>
    </source>
</reference>
<feature type="domain" description="Aminoglycoside phosphotransferase" evidence="1">
    <location>
        <begin position="24"/>
        <end position="243"/>
    </location>
</feature>
<proteinExistence type="predicted"/>
<dbReference type="PANTHER" id="PTHR21310">
    <property type="entry name" value="AMINOGLYCOSIDE PHOSPHOTRANSFERASE-RELATED-RELATED"/>
    <property type="match status" value="1"/>
</dbReference>
<dbReference type="Pfam" id="PF01636">
    <property type="entry name" value="APH"/>
    <property type="match status" value="1"/>
</dbReference>
<keyword evidence="2" id="KW-0808">Transferase</keyword>
<evidence type="ECO:0000313" key="3">
    <source>
        <dbReference type="Proteomes" id="UP001449795"/>
    </source>
</evidence>
<dbReference type="Gene3D" id="3.90.1200.10">
    <property type="match status" value="1"/>
</dbReference>
<dbReference type="RefSeq" id="WP_342628196.1">
    <property type="nucleotide sequence ID" value="NZ_CP152276.1"/>
</dbReference>
<accession>A0ABZ3D3X0</accession>